<evidence type="ECO:0000313" key="1">
    <source>
        <dbReference type="EMBL" id="EPQ11700.1"/>
    </source>
</evidence>
<proteinExistence type="predicted"/>
<dbReference type="Proteomes" id="UP000052978">
    <property type="component" value="Unassembled WGS sequence"/>
</dbReference>
<protein>
    <submittedName>
        <fullName evidence="1">Uncharacterized protein</fullName>
    </submittedName>
</protein>
<evidence type="ECO:0000313" key="2">
    <source>
        <dbReference type="Proteomes" id="UP000052978"/>
    </source>
</evidence>
<dbReference type="AlphaFoldDB" id="S7N6J6"/>
<name>S7N6J6_MYOBR</name>
<organism evidence="1 2">
    <name type="scientific">Myotis brandtii</name>
    <name type="common">Brandt's bat</name>
    <dbReference type="NCBI Taxonomy" id="109478"/>
    <lineage>
        <taxon>Eukaryota</taxon>
        <taxon>Metazoa</taxon>
        <taxon>Chordata</taxon>
        <taxon>Craniata</taxon>
        <taxon>Vertebrata</taxon>
        <taxon>Euteleostomi</taxon>
        <taxon>Mammalia</taxon>
        <taxon>Eutheria</taxon>
        <taxon>Laurasiatheria</taxon>
        <taxon>Chiroptera</taxon>
        <taxon>Yangochiroptera</taxon>
        <taxon>Vespertilionidae</taxon>
        <taxon>Myotis</taxon>
    </lineage>
</organism>
<sequence length="96" mass="10491">MFCCADDPVQAWATPGSREGGVDETTFIGSVSETGSMKGVWVCELTESDRFLSLNLSHRKINDEKGSSCREGEKVLKHASYPSCAPSDGWNAHEHQ</sequence>
<keyword evidence="2" id="KW-1185">Reference proteome</keyword>
<dbReference type="EMBL" id="KE163358">
    <property type="protein sequence ID" value="EPQ11700.1"/>
    <property type="molecule type" value="Genomic_DNA"/>
</dbReference>
<accession>S7N6J6</accession>
<reference evidence="1 2" key="1">
    <citation type="journal article" date="2013" name="Nat. Commun.">
        <title>Genome analysis reveals insights into physiology and longevity of the Brandt's bat Myotis brandtii.</title>
        <authorList>
            <person name="Seim I."/>
            <person name="Fang X."/>
            <person name="Xiong Z."/>
            <person name="Lobanov A.V."/>
            <person name="Huang Z."/>
            <person name="Ma S."/>
            <person name="Feng Y."/>
            <person name="Turanov A.A."/>
            <person name="Zhu Y."/>
            <person name="Lenz T.L."/>
            <person name="Gerashchenko M.V."/>
            <person name="Fan D."/>
            <person name="Hee Yim S."/>
            <person name="Yao X."/>
            <person name="Jordan D."/>
            <person name="Xiong Y."/>
            <person name="Ma Y."/>
            <person name="Lyapunov A.N."/>
            <person name="Chen G."/>
            <person name="Kulakova O.I."/>
            <person name="Sun Y."/>
            <person name="Lee S.G."/>
            <person name="Bronson R.T."/>
            <person name="Moskalev A.A."/>
            <person name="Sunyaev S.R."/>
            <person name="Zhang G."/>
            <person name="Krogh A."/>
            <person name="Wang J."/>
            <person name="Gladyshev V.N."/>
        </authorList>
    </citation>
    <scope>NUCLEOTIDE SEQUENCE [LARGE SCALE GENOMIC DNA]</scope>
</reference>
<gene>
    <name evidence="1" type="ORF">D623_10004641</name>
</gene>